<evidence type="ECO:0000313" key="2">
    <source>
        <dbReference type="Proteomes" id="UP000766550"/>
    </source>
</evidence>
<proteinExistence type="predicted"/>
<organism evidence="1 2">
    <name type="scientific">Haloarcula limicola</name>
    <dbReference type="NCBI Taxonomy" id="1429915"/>
    <lineage>
        <taxon>Archaea</taxon>
        <taxon>Methanobacteriati</taxon>
        <taxon>Methanobacteriota</taxon>
        <taxon>Stenosarchaea group</taxon>
        <taxon>Halobacteria</taxon>
        <taxon>Halobacteriales</taxon>
        <taxon>Haloarculaceae</taxon>
        <taxon>Haloarcula</taxon>
    </lineage>
</organism>
<sequence>MENNPSLGPGLQPETHVSEEYRALEDAINAYFEATDLPDQDDLYRVLGDILAPELRERFKTAYDLERPADTPCIRRLITGEEECTCSETRSWVDQELEQIGERGEPPHAPPHADHPTLWLDSKGTAAVYSMHVYSGNVAPYYPSKTADSAGNPRNGWFDMTDWASHWGLDIRFSPISWFNPFTTVQVLLFPPGRY</sequence>
<dbReference type="EMBL" id="JAHQXF010000002">
    <property type="protein sequence ID" value="MBV0924760.1"/>
    <property type="molecule type" value="Genomic_DNA"/>
</dbReference>
<accession>A0A8J8C8N6</accession>
<dbReference type="Proteomes" id="UP000766550">
    <property type="component" value="Unassembled WGS sequence"/>
</dbReference>
<dbReference type="AlphaFoldDB" id="A0A8J8C8N6"/>
<dbReference type="OrthoDB" id="316310at2157"/>
<evidence type="ECO:0000313" key="1">
    <source>
        <dbReference type="EMBL" id="MBV0924760.1"/>
    </source>
</evidence>
<comment type="caution">
    <text evidence="1">The sequence shown here is derived from an EMBL/GenBank/DDBJ whole genome shotgun (WGS) entry which is preliminary data.</text>
</comment>
<protein>
    <submittedName>
        <fullName evidence="1">Uncharacterized protein</fullName>
    </submittedName>
</protein>
<dbReference type="RefSeq" id="WP_162317617.1">
    <property type="nucleotide sequence ID" value="NZ_JAHQXF010000002.1"/>
</dbReference>
<reference evidence="1 2" key="1">
    <citation type="submission" date="2021-06" db="EMBL/GenBank/DDBJ databases">
        <title>New haloarchaea isolates fom saline soil.</title>
        <authorList>
            <person name="Duran-Viseras A."/>
            <person name="Sanchez-Porro C.S."/>
            <person name="Ventosa A."/>
        </authorList>
    </citation>
    <scope>NUCLEOTIDE SEQUENCE [LARGE SCALE GENOMIC DNA]</scope>
    <source>
        <strain evidence="1 2">JCM 183640</strain>
    </source>
</reference>
<name>A0A8J8C8N6_9EURY</name>
<keyword evidence="2" id="KW-1185">Reference proteome</keyword>
<gene>
    <name evidence="1" type="ORF">KTS45_11175</name>
</gene>